<keyword evidence="4" id="KW-0762">Sugar transport</keyword>
<evidence type="ECO:0000256" key="8">
    <source>
        <dbReference type="ARBA" id="ARBA00022967"/>
    </source>
</evidence>
<dbReference type="CDD" id="cd03216">
    <property type="entry name" value="ABC_Carb_Monos_I"/>
    <property type="match status" value="1"/>
</dbReference>
<keyword evidence="12" id="KW-1185">Reference proteome</keyword>
<dbReference type="PROSITE" id="PS00211">
    <property type="entry name" value="ABC_TRANSPORTER_1"/>
    <property type="match status" value="1"/>
</dbReference>
<evidence type="ECO:0000313" key="12">
    <source>
        <dbReference type="Proteomes" id="UP000515860"/>
    </source>
</evidence>
<evidence type="ECO:0000256" key="2">
    <source>
        <dbReference type="ARBA" id="ARBA00022448"/>
    </source>
</evidence>
<comment type="subcellular location">
    <subcellularLocation>
        <location evidence="1">Cell membrane</location>
        <topology evidence="1">Peripheral membrane protein</topology>
    </subcellularLocation>
</comment>
<proteinExistence type="predicted"/>
<dbReference type="InterPro" id="IPR027417">
    <property type="entry name" value="P-loop_NTPase"/>
</dbReference>
<dbReference type="AlphaFoldDB" id="A0A7G9G9L5"/>
<dbReference type="GO" id="GO:0005886">
    <property type="term" value="C:plasma membrane"/>
    <property type="evidence" value="ECO:0007669"/>
    <property type="project" value="UniProtKB-SubCell"/>
</dbReference>
<dbReference type="Proteomes" id="UP000515860">
    <property type="component" value="Chromosome"/>
</dbReference>
<keyword evidence="7 11" id="KW-0067">ATP-binding</keyword>
<dbReference type="CDD" id="cd03215">
    <property type="entry name" value="ABC_Carb_Monos_II"/>
    <property type="match status" value="1"/>
</dbReference>
<dbReference type="EMBL" id="CP060635">
    <property type="protein sequence ID" value="QNM07497.1"/>
    <property type="molecule type" value="Genomic_DNA"/>
</dbReference>
<evidence type="ECO:0000259" key="10">
    <source>
        <dbReference type="PROSITE" id="PS50893"/>
    </source>
</evidence>
<reference evidence="11 12" key="1">
    <citation type="submission" date="2020-08" db="EMBL/GenBank/DDBJ databases">
        <authorList>
            <person name="Liu C."/>
            <person name="Sun Q."/>
        </authorList>
    </citation>
    <scope>NUCLEOTIDE SEQUENCE [LARGE SCALE GENOMIC DNA]</scope>
    <source>
        <strain evidence="11 12">NSJ-29</strain>
    </source>
</reference>
<organism evidence="11 12">
    <name type="scientific">Wansuia hejianensis</name>
    <dbReference type="NCBI Taxonomy" id="2763667"/>
    <lineage>
        <taxon>Bacteria</taxon>
        <taxon>Bacillati</taxon>
        <taxon>Bacillota</taxon>
        <taxon>Clostridia</taxon>
        <taxon>Lachnospirales</taxon>
        <taxon>Lachnospiraceae</taxon>
        <taxon>Wansuia</taxon>
    </lineage>
</organism>
<name>A0A7G9G9L5_9FIRM</name>
<evidence type="ECO:0000256" key="4">
    <source>
        <dbReference type="ARBA" id="ARBA00022597"/>
    </source>
</evidence>
<dbReference type="PANTHER" id="PTHR43790:SF3">
    <property type="entry name" value="D-ALLOSE IMPORT ATP-BINDING PROTEIN ALSA-RELATED"/>
    <property type="match status" value="1"/>
</dbReference>
<dbReference type="Gene3D" id="3.40.50.300">
    <property type="entry name" value="P-loop containing nucleotide triphosphate hydrolases"/>
    <property type="match status" value="2"/>
</dbReference>
<dbReference type="SUPFAM" id="SSF52540">
    <property type="entry name" value="P-loop containing nucleoside triphosphate hydrolases"/>
    <property type="match status" value="2"/>
</dbReference>
<evidence type="ECO:0000256" key="1">
    <source>
        <dbReference type="ARBA" id="ARBA00004202"/>
    </source>
</evidence>
<evidence type="ECO:0000313" key="11">
    <source>
        <dbReference type="EMBL" id="QNM07497.1"/>
    </source>
</evidence>
<dbReference type="InterPro" id="IPR003439">
    <property type="entry name" value="ABC_transporter-like_ATP-bd"/>
</dbReference>
<dbReference type="InterPro" id="IPR050107">
    <property type="entry name" value="ABC_carbohydrate_import_ATPase"/>
</dbReference>
<keyword evidence="6" id="KW-0547">Nucleotide-binding</keyword>
<evidence type="ECO:0000256" key="9">
    <source>
        <dbReference type="ARBA" id="ARBA00023136"/>
    </source>
</evidence>
<keyword evidence="8" id="KW-1278">Translocase</keyword>
<accession>A0A7G9G9L5</accession>
<keyword evidence="5" id="KW-0677">Repeat</keyword>
<keyword evidence="9" id="KW-0472">Membrane</keyword>
<dbReference type="KEGG" id="whj:H9Q79_11215"/>
<dbReference type="GO" id="GO:0005524">
    <property type="term" value="F:ATP binding"/>
    <property type="evidence" value="ECO:0007669"/>
    <property type="project" value="UniProtKB-KW"/>
</dbReference>
<evidence type="ECO:0000256" key="6">
    <source>
        <dbReference type="ARBA" id="ARBA00022741"/>
    </source>
</evidence>
<feature type="domain" description="ABC transporter" evidence="10">
    <location>
        <begin position="7"/>
        <end position="243"/>
    </location>
</feature>
<dbReference type="SMART" id="SM00382">
    <property type="entry name" value="AAA"/>
    <property type="match status" value="2"/>
</dbReference>
<evidence type="ECO:0000256" key="7">
    <source>
        <dbReference type="ARBA" id="ARBA00022840"/>
    </source>
</evidence>
<dbReference type="GO" id="GO:0016887">
    <property type="term" value="F:ATP hydrolysis activity"/>
    <property type="evidence" value="ECO:0007669"/>
    <property type="project" value="InterPro"/>
</dbReference>
<feature type="domain" description="ABC transporter" evidence="10">
    <location>
        <begin position="254"/>
        <end position="497"/>
    </location>
</feature>
<sequence>MQENYMLEMRHITKRFGGVKALTDMNLLVKKGEVHALIGENGAGKSTLMKILSGAYQMDEGEIILDGQKVKLQSPKDAKNLGITVIYQEFMLAPDLTVAENIYIDKLAAGKFMINWKELGRKTKEQLVRLGFSSIDPNAKVGSLSVAYQQVVEICKCLTRNMKILVLDEPTAVLTFSEIEKLFGIINKLKAEGISIIYISHRLEEIFRLSDRITVLKDGCYVDTVDTKSIDKEKLVTMMVGRELTQMFPPRNSKIGEEVLRVENLNAGRQVRNISFHVRAGEILGFSGLVGSGRTETMRAIFGVDKKESGEILYFGKPVSFKDPHDAIRHGFGMLPEDRKKQGLMLEQSIRVNTTLASMKKVTNSFGMINHRKEKEYVKKLLGSVSAKYYSEEDNANSLSGGNQQKIALAKWISADCKCVVFDEPTRGVDVGAKTEIYKIINALAENGIAVIVISSEMQEIIGLCDRAVIMRQGEVTGELTKEEFNENNLIKYAMGI</sequence>
<dbReference type="FunFam" id="3.40.50.300:FF:000127">
    <property type="entry name" value="Ribose import ATP-binding protein RbsA"/>
    <property type="match status" value="1"/>
</dbReference>
<evidence type="ECO:0000256" key="3">
    <source>
        <dbReference type="ARBA" id="ARBA00022475"/>
    </source>
</evidence>
<evidence type="ECO:0000256" key="5">
    <source>
        <dbReference type="ARBA" id="ARBA00022737"/>
    </source>
</evidence>
<protein>
    <submittedName>
        <fullName evidence="11">Sugar ABC transporter ATP-binding protein</fullName>
    </submittedName>
</protein>
<keyword evidence="3" id="KW-1003">Cell membrane</keyword>
<dbReference type="InterPro" id="IPR017871">
    <property type="entry name" value="ABC_transporter-like_CS"/>
</dbReference>
<dbReference type="PANTHER" id="PTHR43790">
    <property type="entry name" value="CARBOHYDRATE TRANSPORT ATP-BINDING PROTEIN MG119-RELATED"/>
    <property type="match status" value="1"/>
</dbReference>
<dbReference type="PROSITE" id="PS50893">
    <property type="entry name" value="ABC_TRANSPORTER_2"/>
    <property type="match status" value="2"/>
</dbReference>
<dbReference type="Pfam" id="PF00005">
    <property type="entry name" value="ABC_tran"/>
    <property type="match status" value="2"/>
</dbReference>
<keyword evidence="2" id="KW-0813">Transport</keyword>
<dbReference type="InterPro" id="IPR003593">
    <property type="entry name" value="AAA+_ATPase"/>
</dbReference>
<gene>
    <name evidence="11" type="ORF">H9Q79_11215</name>
</gene>